<evidence type="ECO:0000256" key="8">
    <source>
        <dbReference type="ARBA" id="ARBA00030256"/>
    </source>
</evidence>
<dbReference type="PIRSF" id="PIRSF002936">
    <property type="entry name" value="CysDAde_trans"/>
    <property type="match status" value="1"/>
</dbReference>
<dbReference type="OrthoDB" id="9772604at2"/>
<dbReference type="Proteomes" id="UP000295210">
    <property type="component" value="Unassembled WGS sequence"/>
</dbReference>
<dbReference type="Pfam" id="PF01507">
    <property type="entry name" value="PAPS_reduct"/>
    <property type="match status" value="1"/>
</dbReference>
<protein>
    <recommendedName>
        <fullName evidence="3">Sulfate adenylyltransferase subunit 2</fullName>
        <ecNumber evidence="2">2.7.7.4</ecNumber>
    </recommendedName>
    <alternativeName>
        <fullName evidence="8">ATP-sulfurylase small subunit</fullName>
    </alternativeName>
    <alternativeName>
        <fullName evidence="9">Sulfate adenylate transferase</fullName>
    </alternativeName>
</protein>
<evidence type="ECO:0000256" key="1">
    <source>
        <dbReference type="ARBA" id="ARBA00008885"/>
    </source>
</evidence>
<dbReference type="AlphaFoldDB" id="A0A4R1L977"/>
<evidence type="ECO:0000256" key="7">
    <source>
        <dbReference type="ARBA" id="ARBA00022840"/>
    </source>
</evidence>
<keyword evidence="6" id="KW-0547">Nucleotide-binding</keyword>
<dbReference type="SUPFAM" id="SSF52402">
    <property type="entry name" value="Adenine nucleotide alpha hydrolases-like"/>
    <property type="match status" value="1"/>
</dbReference>
<dbReference type="EMBL" id="SMGK01000002">
    <property type="protein sequence ID" value="TCK73523.1"/>
    <property type="molecule type" value="Genomic_DNA"/>
</dbReference>
<dbReference type="RefSeq" id="WP_131993153.1">
    <property type="nucleotide sequence ID" value="NZ_SMGK01000002.1"/>
</dbReference>
<gene>
    <name evidence="11" type="ORF">C7378_1136</name>
</gene>
<evidence type="ECO:0000256" key="5">
    <source>
        <dbReference type="ARBA" id="ARBA00022695"/>
    </source>
</evidence>
<comment type="caution">
    <text evidence="11">The sequence shown here is derived from an EMBL/GenBank/DDBJ whole genome shotgun (WGS) entry which is preliminary data.</text>
</comment>
<evidence type="ECO:0000256" key="6">
    <source>
        <dbReference type="ARBA" id="ARBA00022741"/>
    </source>
</evidence>
<proteinExistence type="inferred from homology"/>
<feature type="domain" description="Phosphoadenosine phosphosulphate reductase" evidence="10">
    <location>
        <begin position="34"/>
        <end position="259"/>
    </location>
</feature>
<keyword evidence="7" id="KW-0067">ATP-binding</keyword>
<dbReference type="GO" id="GO:0000103">
    <property type="term" value="P:sulfate assimilation"/>
    <property type="evidence" value="ECO:0007669"/>
    <property type="project" value="InterPro"/>
</dbReference>
<dbReference type="NCBIfam" id="NF003587">
    <property type="entry name" value="PRK05253.1"/>
    <property type="match status" value="1"/>
</dbReference>
<reference evidence="11 12" key="1">
    <citation type="submission" date="2019-03" db="EMBL/GenBank/DDBJ databases">
        <title>Genomic Encyclopedia of Type Strains, Phase IV (KMG-IV): sequencing the most valuable type-strain genomes for metagenomic binning, comparative biology and taxonomic classification.</title>
        <authorList>
            <person name="Goeker M."/>
        </authorList>
    </citation>
    <scope>NUCLEOTIDE SEQUENCE [LARGE SCALE GENOMIC DNA]</scope>
    <source>
        <strain evidence="11 12">DSM 103428</strain>
    </source>
</reference>
<organism evidence="11 12">
    <name type="scientific">Acidipila rosea</name>
    <dbReference type="NCBI Taxonomy" id="768535"/>
    <lineage>
        <taxon>Bacteria</taxon>
        <taxon>Pseudomonadati</taxon>
        <taxon>Acidobacteriota</taxon>
        <taxon>Terriglobia</taxon>
        <taxon>Terriglobales</taxon>
        <taxon>Acidobacteriaceae</taxon>
        <taxon>Acidipila</taxon>
    </lineage>
</organism>
<dbReference type="PANTHER" id="PTHR43196:SF1">
    <property type="entry name" value="SULFATE ADENYLYLTRANSFERASE SUBUNIT 2"/>
    <property type="match status" value="1"/>
</dbReference>
<sequence>MASAATQLSLTHLEQLEAESIHIFREVAAEFQKPVMLYSIGKDSSVMLRLAQKAFHPAPIPFPLLHVDTGYKFTEMIEFRDRYTSELGLDLLVWRNEAALAKGANPVELGTQRCCGYLKTQALLDGLREYGFDAAFGGARRDEERSRAKERIFSFRDRAGQWDPKNQRPELWNIYNGRIGPGESIRVFPLSNWTELDVWHYIHLEKIPVVPLYFAKPRQMLVRGDSLIPLEQPFVRGLPGEEQLVNCRLRSLGCSPCTGAIRSEADTVPKIIAELIGFRSSERANRIIDHDQDGSMEIKKREGYF</sequence>
<keyword evidence="4 11" id="KW-0808">Transferase</keyword>
<dbReference type="FunFam" id="3.40.50.620:FF:000002">
    <property type="entry name" value="Sulfate adenylyltransferase subunit 2"/>
    <property type="match status" value="1"/>
</dbReference>
<accession>A0A4R1L977</accession>
<evidence type="ECO:0000259" key="10">
    <source>
        <dbReference type="Pfam" id="PF01507"/>
    </source>
</evidence>
<dbReference type="NCBIfam" id="TIGR02039">
    <property type="entry name" value="CysD"/>
    <property type="match status" value="1"/>
</dbReference>
<dbReference type="InterPro" id="IPR011784">
    <property type="entry name" value="SO4_adenylTrfase_ssu"/>
</dbReference>
<dbReference type="Gene3D" id="3.40.50.620">
    <property type="entry name" value="HUPs"/>
    <property type="match status" value="1"/>
</dbReference>
<evidence type="ECO:0000313" key="12">
    <source>
        <dbReference type="Proteomes" id="UP000295210"/>
    </source>
</evidence>
<evidence type="ECO:0000256" key="9">
    <source>
        <dbReference type="ARBA" id="ARBA00031812"/>
    </source>
</evidence>
<dbReference type="InterPro" id="IPR014729">
    <property type="entry name" value="Rossmann-like_a/b/a_fold"/>
</dbReference>
<keyword evidence="5 11" id="KW-0548">Nucleotidyltransferase</keyword>
<dbReference type="InterPro" id="IPR050128">
    <property type="entry name" value="Sulfate_adenylyltrnsfr_sub2"/>
</dbReference>
<dbReference type="EC" id="2.7.7.4" evidence="2"/>
<dbReference type="PANTHER" id="PTHR43196">
    <property type="entry name" value="SULFATE ADENYLYLTRANSFERASE SUBUNIT 2"/>
    <property type="match status" value="1"/>
</dbReference>
<comment type="similarity">
    <text evidence="1">Belongs to the PAPS reductase family. CysD subfamily.</text>
</comment>
<evidence type="ECO:0000256" key="2">
    <source>
        <dbReference type="ARBA" id="ARBA00012391"/>
    </source>
</evidence>
<dbReference type="GO" id="GO:0004781">
    <property type="term" value="F:sulfate adenylyltransferase (ATP) activity"/>
    <property type="evidence" value="ECO:0007669"/>
    <property type="project" value="UniProtKB-EC"/>
</dbReference>
<keyword evidence="12" id="KW-1185">Reference proteome</keyword>
<dbReference type="NCBIfam" id="NF009214">
    <property type="entry name" value="PRK12563.1"/>
    <property type="match status" value="1"/>
</dbReference>
<evidence type="ECO:0000256" key="3">
    <source>
        <dbReference type="ARBA" id="ARBA00022004"/>
    </source>
</evidence>
<name>A0A4R1L977_9BACT</name>
<dbReference type="GO" id="GO:0005524">
    <property type="term" value="F:ATP binding"/>
    <property type="evidence" value="ECO:0007669"/>
    <property type="project" value="UniProtKB-KW"/>
</dbReference>
<evidence type="ECO:0000256" key="4">
    <source>
        <dbReference type="ARBA" id="ARBA00022679"/>
    </source>
</evidence>
<dbReference type="InterPro" id="IPR002500">
    <property type="entry name" value="PAPS_reduct_dom"/>
</dbReference>
<evidence type="ECO:0000313" key="11">
    <source>
        <dbReference type="EMBL" id="TCK73523.1"/>
    </source>
</evidence>